<comment type="similarity">
    <text evidence="2 3">Belongs to the LOG family.</text>
</comment>
<accession>A0A084EFN8</accession>
<evidence type="ECO:0000256" key="1">
    <source>
        <dbReference type="ARBA" id="ARBA00000274"/>
    </source>
</evidence>
<dbReference type="OrthoDB" id="9801098at2"/>
<name>A0A084EFN8_GLAPU</name>
<reference evidence="5" key="1">
    <citation type="submission" date="2021-03" db="EMBL/GenBank/DDBJ databases">
        <title>Characterization of a novel Integrative Conjugative Element in Glaesserella parasuis.</title>
        <authorList>
            <person name="Hu G."/>
            <person name="Sun H."/>
        </authorList>
    </citation>
    <scope>NUCLEOTIDE SEQUENCE</scope>
    <source>
        <strain evidence="5">GHP1807</strain>
    </source>
</reference>
<reference evidence="6" key="3">
    <citation type="submission" date="2023-04" db="EMBL/GenBank/DDBJ databases">
        <title>Molecular characterization of the Integrative and Conjugative elements harboring multidrug-resistance gene from Glaesserella (Haemophilus) parasuis.</title>
        <authorList>
            <person name="Che Y."/>
            <person name="Zhou L."/>
        </authorList>
    </citation>
    <scope>NUCLEOTIDE SEQUENCE</scope>
    <source>
        <strain evidence="6">Z44</strain>
    </source>
</reference>
<gene>
    <name evidence="5" type="ORF">J1G54_00135</name>
    <name evidence="4" type="ORF">N5925_07725</name>
    <name evidence="6" type="ORF">QBL01_01070</name>
</gene>
<dbReference type="SUPFAM" id="SSF102405">
    <property type="entry name" value="MCP/YpsA-like"/>
    <property type="match status" value="1"/>
</dbReference>
<dbReference type="InterPro" id="IPR031100">
    <property type="entry name" value="LOG_fam"/>
</dbReference>
<organism evidence="4 7">
    <name type="scientific">Glaesserella parasuis</name>
    <name type="common">Haemophilus parasuis</name>
    <dbReference type="NCBI Taxonomy" id="738"/>
    <lineage>
        <taxon>Bacteria</taxon>
        <taxon>Pseudomonadati</taxon>
        <taxon>Pseudomonadota</taxon>
        <taxon>Gammaproteobacteria</taxon>
        <taxon>Pasteurellales</taxon>
        <taxon>Pasteurellaceae</taxon>
        <taxon>Glaesserella</taxon>
    </lineage>
</organism>
<evidence type="ECO:0000313" key="5">
    <source>
        <dbReference type="EMBL" id="QSX17053.1"/>
    </source>
</evidence>
<evidence type="ECO:0000313" key="7">
    <source>
        <dbReference type="Proteomes" id="UP001148834"/>
    </source>
</evidence>
<dbReference type="Proteomes" id="UP000662736">
    <property type="component" value="Chromosome"/>
</dbReference>
<dbReference type="EMBL" id="CP121769">
    <property type="protein sequence ID" value="WGE10248.1"/>
    <property type="molecule type" value="Genomic_DNA"/>
</dbReference>
<dbReference type="GO" id="GO:0005829">
    <property type="term" value="C:cytosol"/>
    <property type="evidence" value="ECO:0007669"/>
    <property type="project" value="TreeGrafter"/>
</dbReference>
<evidence type="ECO:0000313" key="6">
    <source>
        <dbReference type="EMBL" id="WGE10248.1"/>
    </source>
</evidence>
<reference evidence="4" key="2">
    <citation type="submission" date="2022-09" db="EMBL/GenBank/DDBJ databases">
        <title>Molecular characterization of Glaesserella parasuis strains circulating in commercial swine farms using whole-genome sequencing.</title>
        <authorList>
            <person name="Mugabi R."/>
            <person name="Clavijo M."/>
            <person name="Li G."/>
        </authorList>
    </citation>
    <scope>NUCLEOTIDE SEQUENCE</scope>
    <source>
        <strain evidence="4">0435-53</strain>
    </source>
</reference>
<dbReference type="EMBL" id="CP071491">
    <property type="protein sequence ID" value="QSX17053.1"/>
    <property type="molecule type" value="Genomic_DNA"/>
</dbReference>
<keyword evidence="3" id="KW-0203">Cytokinin biosynthesis</keyword>
<dbReference type="RefSeq" id="WP_021111823.1">
    <property type="nucleotide sequence ID" value="NZ_CP020085.1"/>
</dbReference>
<dbReference type="EC" id="3.2.2.n1" evidence="3"/>
<dbReference type="Proteomes" id="UP001222296">
    <property type="component" value="Chromosome"/>
</dbReference>
<dbReference type="Proteomes" id="UP001148834">
    <property type="component" value="Unassembled WGS sequence"/>
</dbReference>
<dbReference type="Pfam" id="PF03641">
    <property type="entry name" value="Lysine_decarbox"/>
    <property type="match status" value="1"/>
</dbReference>
<evidence type="ECO:0000256" key="3">
    <source>
        <dbReference type="RuleBase" id="RU363015"/>
    </source>
</evidence>
<dbReference type="PANTHER" id="PTHR31223:SF70">
    <property type="entry name" value="LOG FAMILY PROTEIN YJL055W"/>
    <property type="match status" value="1"/>
</dbReference>
<protein>
    <recommendedName>
        <fullName evidence="3">Cytokinin riboside 5'-monophosphate phosphoribohydrolase</fullName>
        <ecNumber evidence="3">3.2.2.n1</ecNumber>
    </recommendedName>
</protein>
<evidence type="ECO:0000313" key="4">
    <source>
        <dbReference type="EMBL" id="MDD2168481.1"/>
    </source>
</evidence>
<dbReference type="NCBIfam" id="TIGR00730">
    <property type="entry name" value="Rossman fold protein, TIGR00730 family"/>
    <property type="match status" value="1"/>
</dbReference>
<dbReference type="GO" id="GO:0008714">
    <property type="term" value="F:AMP nucleosidase activity"/>
    <property type="evidence" value="ECO:0007669"/>
    <property type="project" value="UniProtKB-EC"/>
</dbReference>
<evidence type="ECO:0000256" key="2">
    <source>
        <dbReference type="ARBA" id="ARBA00006763"/>
    </source>
</evidence>
<comment type="catalytic activity">
    <reaction evidence="1">
        <text>AMP + H2O = D-ribose 5-phosphate + adenine</text>
        <dbReference type="Rhea" id="RHEA:20129"/>
        <dbReference type="ChEBI" id="CHEBI:15377"/>
        <dbReference type="ChEBI" id="CHEBI:16708"/>
        <dbReference type="ChEBI" id="CHEBI:78346"/>
        <dbReference type="ChEBI" id="CHEBI:456215"/>
        <dbReference type="EC" id="3.2.2.4"/>
    </reaction>
</comment>
<proteinExistence type="inferred from homology"/>
<dbReference type="PANTHER" id="PTHR31223">
    <property type="entry name" value="LOG FAMILY PROTEIN YJL055W"/>
    <property type="match status" value="1"/>
</dbReference>
<dbReference type="Gene3D" id="3.40.50.450">
    <property type="match status" value="1"/>
</dbReference>
<keyword evidence="3" id="KW-0378">Hydrolase</keyword>
<dbReference type="InterPro" id="IPR005269">
    <property type="entry name" value="LOG"/>
</dbReference>
<dbReference type="GO" id="GO:0009691">
    <property type="term" value="P:cytokinin biosynthetic process"/>
    <property type="evidence" value="ECO:0007669"/>
    <property type="project" value="UniProtKB-UniRule"/>
</dbReference>
<dbReference type="EMBL" id="JAODIR010000039">
    <property type="protein sequence ID" value="MDD2168481.1"/>
    <property type="molecule type" value="Genomic_DNA"/>
</dbReference>
<sequence>MKITVYCGASVGNNLAHQQATIELGKWIAEHQHTLVYGGGNAGLMGLLANTVLENGGEVIGIMPTFLQERELAHKGLTQMITVNSMPERKSKMIELGDAYIALAGGPGTLEEIVEVISWARIGQNPNPCILFNSDGYYDDLKAFFDNMVKQGFLTQADRNKTLFSDNLVEIESFIQSYTPPKVRVY</sequence>
<dbReference type="AlphaFoldDB" id="A0A084EFN8"/>